<reference evidence="13" key="1">
    <citation type="submission" date="2020-02" db="EMBL/GenBank/DDBJ databases">
        <authorList>
            <person name="Meier V. D."/>
        </authorList>
    </citation>
    <scope>NUCLEOTIDE SEQUENCE</scope>
    <source>
        <strain evidence="13">AVDCRST_MAG78</strain>
    </source>
</reference>
<dbReference type="Pfam" id="PF00155">
    <property type="entry name" value="Aminotran_1_2"/>
    <property type="match status" value="1"/>
</dbReference>
<evidence type="ECO:0000256" key="11">
    <source>
        <dbReference type="HAMAP-Rule" id="MF_01023"/>
    </source>
</evidence>
<feature type="domain" description="Aminotransferase class I/classII large" evidence="12">
    <location>
        <begin position="36"/>
        <end position="355"/>
    </location>
</feature>
<dbReference type="PANTHER" id="PTHR43643">
    <property type="entry name" value="HISTIDINOL-PHOSPHATE AMINOTRANSFERASE 2"/>
    <property type="match status" value="1"/>
</dbReference>
<comment type="subunit">
    <text evidence="4 11">Homodimer.</text>
</comment>
<dbReference type="InterPro" id="IPR015421">
    <property type="entry name" value="PyrdxlP-dep_Trfase_major"/>
</dbReference>
<gene>
    <name evidence="11" type="primary">hisC</name>
    <name evidence="13" type="ORF">AVDCRST_MAG78-1152</name>
</gene>
<keyword evidence="8 11" id="KW-0663">Pyridoxal phosphate</keyword>
<evidence type="ECO:0000256" key="4">
    <source>
        <dbReference type="ARBA" id="ARBA00011738"/>
    </source>
</evidence>
<dbReference type="SUPFAM" id="SSF53383">
    <property type="entry name" value="PLP-dependent transferases"/>
    <property type="match status" value="1"/>
</dbReference>
<keyword evidence="7 11" id="KW-0808">Transferase</keyword>
<dbReference type="PANTHER" id="PTHR43643:SF6">
    <property type="entry name" value="HISTIDINOL-PHOSPHATE AMINOTRANSFERASE"/>
    <property type="match status" value="1"/>
</dbReference>
<dbReference type="Gene3D" id="3.40.640.10">
    <property type="entry name" value="Type I PLP-dependent aspartate aminotransferase-like (Major domain)"/>
    <property type="match status" value="1"/>
</dbReference>
<comment type="similarity">
    <text evidence="3 11">Belongs to the class-II pyridoxal-phosphate-dependent aminotransferase family. Histidinol-phosphate aminotransferase subfamily.</text>
</comment>
<feature type="modified residue" description="N6-(pyridoxal phosphate)lysine" evidence="11">
    <location>
        <position position="228"/>
    </location>
</feature>
<keyword evidence="6 11" id="KW-0028">Amino-acid biosynthesis</keyword>
<name>A0A6J4PVA8_9ACTN</name>
<comment type="cofactor">
    <cofactor evidence="1 11">
        <name>pyridoxal 5'-phosphate</name>
        <dbReference type="ChEBI" id="CHEBI:597326"/>
    </cofactor>
</comment>
<dbReference type="UniPathway" id="UPA00031">
    <property type="reaction ID" value="UER00012"/>
</dbReference>
<dbReference type="InterPro" id="IPR005861">
    <property type="entry name" value="HisP_aminotrans"/>
</dbReference>
<dbReference type="EC" id="2.6.1.9" evidence="11"/>
<dbReference type="HAMAP" id="MF_01023">
    <property type="entry name" value="HisC_aminotrans_2"/>
    <property type="match status" value="1"/>
</dbReference>
<keyword evidence="5 11" id="KW-0032">Aminotransferase</keyword>
<evidence type="ECO:0000256" key="1">
    <source>
        <dbReference type="ARBA" id="ARBA00001933"/>
    </source>
</evidence>
<dbReference type="GO" id="GO:0004400">
    <property type="term" value="F:histidinol-phosphate transaminase activity"/>
    <property type="evidence" value="ECO:0007669"/>
    <property type="project" value="UniProtKB-UniRule"/>
</dbReference>
<evidence type="ECO:0000256" key="10">
    <source>
        <dbReference type="ARBA" id="ARBA00047481"/>
    </source>
</evidence>
<evidence type="ECO:0000313" key="13">
    <source>
        <dbReference type="EMBL" id="CAA9422768.1"/>
    </source>
</evidence>
<dbReference type="InterPro" id="IPR004839">
    <property type="entry name" value="Aminotransferase_I/II_large"/>
</dbReference>
<keyword evidence="9 11" id="KW-0368">Histidine biosynthesis</keyword>
<dbReference type="InterPro" id="IPR015422">
    <property type="entry name" value="PyrdxlP-dep_Trfase_small"/>
</dbReference>
<dbReference type="EMBL" id="CADCVB010000085">
    <property type="protein sequence ID" value="CAA9422768.1"/>
    <property type="molecule type" value="Genomic_DNA"/>
</dbReference>
<evidence type="ECO:0000256" key="9">
    <source>
        <dbReference type="ARBA" id="ARBA00023102"/>
    </source>
</evidence>
<protein>
    <recommendedName>
        <fullName evidence="11">Histidinol-phosphate aminotransferase</fullName>
        <ecNumber evidence="11">2.6.1.9</ecNumber>
    </recommendedName>
    <alternativeName>
        <fullName evidence="11">Imidazole acetol-phosphate transaminase</fullName>
    </alternativeName>
</protein>
<dbReference type="GO" id="GO:0030170">
    <property type="term" value="F:pyridoxal phosphate binding"/>
    <property type="evidence" value="ECO:0007669"/>
    <property type="project" value="InterPro"/>
</dbReference>
<evidence type="ECO:0000256" key="2">
    <source>
        <dbReference type="ARBA" id="ARBA00005011"/>
    </source>
</evidence>
<evidence type="ECO:0000256" key="3">
    <source>
        <dbReference type="ARBA" id="ARBA00007970"/>
    </source>
</evidence>
<accession>A0A6J4PVA8</accession>
<organism evidence="13">
    <name type="scientific">uncultured Rubrobacteraceae bacterium</name>
    <dbReference type="NCBI Taxonomy" id="349277"/>
    <lineage>
        <taxon>Bacteria</taxon>
        <taxon>Bacillati</taxon>
        <taxon>Actinomycetota</taxon>
        <taxon>Rubrobacteria</taxon>
        <taxon>Rubrobacterales</taxon>
        <taxon>Rubrobacteraceae</taxon>
        <taxon>environmental samples</taxon>
    </lineage>
</organism>
<evidence type="ECO:0000256" key="5">
    <source>
        <dbReference type="ARBA" id="ARBA00022576"/>
    </source>
</evidence>
<dbReference type="InterPro" id="IPR050106">
    <property type="entry name" value="HistidinolP_aminotransfase"/>
</dbReference>
<evidence type="ECO:0000259" key="12">
    <source>
        <dbReference type="Pfam" id="PF00155"/>
    </source>
</evidence>
<dbReference type="Gene3D" id="3.90.1150.10">
    <property type="entry name" value="Aspartate Aminotransferase, domain 1"/>
    <property type="match status" value="1"/>
</dbReference>
<dbReference type="CDD" id="cd00609">
    <property type="entry name" value="AAT_like"/>
    <property type="match status" value="1"/>
</dbReference>
<dbReference type="InterPro" id="IPR015424">
    <property type="entry name" value="PyrdxlP-dep_Trfase"/>
</dbReference>
<evidence type="ECO:0000256" key="6">
    <source>
        <dbReference type="ARBA" id="ARBA00022605"/>
    </source>
</evidence>
<evidence type="ECO:0000256" key="8">
    <source>
        <dbReference type="ARBA" id="ARBA00022898"/>
    </source>
</evidence>
<evidence type="ECO:0000256" key="7">
    <source>
        <dbReference type="ARBA" id="ARBA00022679"/>
    </source>
</evidence>
<proteinExistence type="inferred from homology"/>
<sequence>MRFRGELEPLSPYQPPRMSLEAAAEHVGPDGSPNGYVKLTSNELSFGPLPEAETAMREALPRLNRYPDRHAGTLREAVAEANPGTDPENVLVGNGSSEVLLNLLQLVERPGEVVSPWPSFGLYAAISTILGLSLKKAPLTQGHGIDPDALLSAVGPETRAIILCNPNNPTGTYLTLDEVSSIAGALPENVLLILDEAYQEFVSNAAYHGSHTLALERPNVVAVRTFSKAHGLAGLRVGYGLAPATVADYAERVRFPFSVNLAAQAAATASMQAREKIEGRAKFIIRERDRIQEAFAEAGLPYIPSQGNFVMVETGPEIFERTGVLVREGEALGFLGWSRVTIGNSEENDRVIGALS</sequence>
<comment type="catalytic activity">
    <reaction evidence="10 11">
        <text>L-histidinol phosphate + 2-oxoglutarate = 3-(imidazol-4-yl)-2-oxopropyl phosphate + L-glutamate</text>
        <dbReference type="Rhea" id="RHEA:23744"/>
        <dbReference type="ChEBI" id="CHEBI:16810"/>
        <dbReference type="ChEBI" id="CHEBI:29985"/>
        <dbReference type="ChEBI" id="CHEBI:57766"/>
        <dbReference type="ChEBI" id="CHEBI:57980"/>
        <dbReference type="EC" id="2.6.1.9"/>
    </reaction>
</comment>
<dbReference type="GO" id="GO:0000105">
    <property type="term" value="P:L-histidine biosynthetic process"/>
    <property type="evidence" value="ECO:0007669"/>
    <property type="project" value="UniProtKB-UniRule"/>
</dbReference>
<comment type="pathway">
    <text evidence="2 11">Amino-acid biosynthesis; L-histidine biosynthesis; L-histidine from 5-phospho-alpha-D-ribose 1-diphosphate: step 7/9.</text>
</comment>
<dbReference type="AlphaFoldDB" id="A0A6J4PVA8"/>